<feature type="transmembrane region" description="Helical" evidence="2">
    <location>
        <begin position="39"/>
        <end position="60"/>
    </location>
</feature>
<keyword evidence="2" id="KW-0472">Membrane</keyword>
<accession>E9SFR7</accession>
<organism evidence="3 4">
    <name type="scientific">Ruminococcus albus 8</name>
    <dbReference type="NCBI Taxonomy" id="246199"/>
    <lineage>
        <taxon>Bacteria</taxon>
        <taxon>Bacillati</taxon>
        <taxon>Bacillota</taxon>
        <taxon>Clostridia</taxon>
        <taxon>Eubacteriales</taxon>
        <taxon>Oscillospiraceae</taxon>
        <taxon>Ruminococcus</taxon>
    </lineage>
</organism>
<comment type="caution">
    <text evidence="3">The sequence shown here is derived from an EMBL/GenBank/DDBJ whole genome shotgun (WGS) entry which is preliminary data.</text>
</comment>
<dbReference type="STRING" id="246199.CUS_7866"/>
<dbReference type="Proteomes" id="UP000004259">
    <property type="component" value="Unassembled WGS sequence"/>
</dbReference>
<evidence type="ECO:0000256" key="2">
    <source>
        <dbReference type="SAM" id="Phobius"/>
    </source>
</evidence>
<protein>
    <submittedName>
        <fullName evidence="3">Conserved domain protein</fullName>
    </submittedName>
</protein>
<evidence type="ECO:0000313" key="3">
    <source>
        <dbReference type="EMBL" id="EGC01843.1"/>
    </source>
</evidence>
<feature type="region of interest" description="Disordered" evidence="1">
    <location>
        <begin position="135"/>
        <end position="155"/>
    </location>
</feature>
<feature type="transmembrane region" description="Helical" evidence="2">
    <location>
        <begin position="67"/>
        <end position="87"/>
    </location>
</feature>
<keyword evidence="2" id="KW-1133">Transmembrane helix</keyword>
<feature type="transmembrane region" description="Helical" evidence="2">
    <location>
        <begin position="12"/>
        <end position="33"/>
    </location>
</feature>
<dbReference type="EMBL" id="ADKM02000122">
    <property type="protein sequence ID" value="EGC01843.1"/>
    <property type="molecule type" value="Genomic_DNA"/>
</dbReference>
<proteinExistence type="predicted"/>
<keyword evidence="2" id="KW-0812">Transmembrane</keyword>
<reference evidence="3 4" key="1">
    <citation type="submission" date="2011-02" db="EMBL/GenBank/DDBJ databases">
        <authorList>
            <person name="Nelson K.E."/>
            <person name="Sutton G."/>
            <person name="Torralba M."/>
            <person name="Durkin S."/>
            <person name="Harkins D."/>
            <person name="Montgomery R."/>
            <person name="Ziemer C."/>
            <person name="Klaassens E."/>
            <person name="Ocuiv P."/>
            <person name="Morrison M."/>
        </authorList>
    </citation>
    <scope>NUCLEOTIDE SEQUENCE [LARGE SCALE GENOMIC DNA]</scope>
    <source>
        <strain evidence="3 4">8</strain>
    </source>
</reference>
<feature type="transmembrane region" description="Helical" evidence="2">
    <location>
        <begin position="93"/>
        <end position="116"/>
    </location>
</feature>
<sequence length="155" mass="17753">MKRFDKIRKSEELSALTIFGAWLVFGIFLVLFVDKVLPSALMLMLSFGFIYPAGCLFMFFRLCRRHGVMWYFPAAVIAASVLMYISWGTYRAIIPNMIVMTILCLLFGCGLGSCFADKEAVRAYREQRRMKKLGEDKPYTSIIDSSADKRSKNNK</sequence>
<keyword evidence="4" id="KW-1185">Reference proteome</keyword>
<feature type="compositionally biased region" description="Basic and acidic residues" evidence="1">
    <location>
        <begin position="146"/>
        <end position="155"/>
    </location>
</feature>
<dbReference type="AlphaFoldDB" id="E9SFR7"/>
<gene>
    <name evidence="3" type="ORF">CUS_7866</name>
</gene>
<evidence type="ECO:0000256" key="1">
    <source>
        <dbReference type="SAM" id="MobiDB-lite"/>
    </source>
</evidence>
<name>E9SFR7_RUMAL</name>
<evidence type="ECO:0000313" key="4">
    <source>
        <dbReference type="Proteomes" id="UP000004259"/>
    </source>
</evidence>